<accession>A0AAJ6U8N7</accession>
<keyword evidence="1" id="KW-1185">Reference proteome</keyword>
<dbReference type="GeneID" id="105125883"/>
<evidence type="ECO:0000313" key="2">
    <source>
        <dbReference type="RefSeq" id="XP_011024844.1"/>
    </source>
</evidence>
<organism evidence="1 2">
    <name type="scientific">Populus euphratica</name>
    <name type="common">Euphrates poplar</name>
    <dbReference type="NCBI Taxonomy" id="75702"/>
    <lineage>
        <taxon>Eukaryota</taxon>
        <taxon>Viridiplantae</taxon>
        <taxon>Streptophyta</taxon>
        <taxon>Embryophyta</taxon>
        <taxon>Tracheophyta</taxon>
        <taxon>Spermatophyta</taxon>
        <taxon>Magnoliopsida</taxon>
        <taxon>eudicotyledons</taxon>
        <taxon>Gunneridae</taxon>
        <taxon>Pentapetalae</taxon>
        <taxon>rosids</taxon>
        <taxon>fabids</taxon>
        <taxon>Malpighiales</taxon>
        <taxon>Salicaceae</taxon>
        <taxon>Saliceae</taxon>
        <taxon>Populus</taxon>
    </lineage>
</organism>
<dbReference type="RefSeq" id="XP_011024844.1">
    <property type="nucleotide sequence ID" value="XM_011026542.1"/>
</dbReference>
<protein>
    <submittedName>
        <fullName evidence="2">Uncharacterized protein LOC105125883</fullName>
    </submittedName>
</protein>
<reference evidence="2" key="1">
    <citation type="submission" date="2025-08" db="UniProtKB">
        <authorList>
            <consortium name="RefSeq"/>
        </authorList>
    </citation>
    <scope>IDENTIFICATION</scope>
</reference>
<gene>
    <name evidence="2" type="primary">LOC105125883</name>
</gene>
<dbReference type="AlphaFoldDB" id="A0AAJ6U8N7"/>
<name>A0AAJ6U8N7_POPEU</name>
<proteinExistence type="predicted"/>
<sequence>MQASWNCQYVLETGNCLIYNQIKESNNIKSRFQGRILELGSIKKSQPGKQIEKEASPFGPMKTLLLRWLHHDVSELKEIFLILAQKLPITSFVAPSNLFPGFSAGGKRTEGGP</sequence>
<dbReference type="Proteomes" id="UP000694918">
    <property type="component" value="Unplaced"/>
</dbReference>
<dbReference type="KEGG" id="peu:105125883"/>
<evidence type="ECO:0000313" key="1">
    <source>
        <dbReference type="Proteomes" id="UP000694918"/>
    </source>
</evidence>